<dbReference type="EMBL" id="SOAG01000023">
    <property type="protein sequence ID" value="TDS55264.1"/>
    <property type="molecule type" value="Genomic_DNA"/>
</dbReference>
<keyword evidence="8" id="KW-1185">Reference proteome</keyword>
<dbReference type="GO" id="GO:0016020">
    <property type="term" value="C:membrane"/>
    <property type="evidence" value="ECO:0007669"/>
    <property type="project" value="UniProtKB-SubCell"/>
</dbReference>
<sequence>MNTAVNLSPKHLLLALLIVVIWGTNFVAIALGLKEMPPFLFCAFRFGFSALPFVFFLPRPQAPLKYIIAFGVFNFALQFGLLFTGIHLGLSPGLASLVIQVQVFFSIGLAFLFFKEKPSFLKVLGSLISFLGIVIVASNIGGDVTIIGLTLTICAALAWSSGNLITKKINAQSPLSLVVWGNLAAFPFMALASFFIDRPNAIASSIQNISWIGIAALAYVVYMSTHLGYGLWGFLLKTYSTSAVVPFTFLIPVVGFISSVFFLREEFTVWKFWASFLILAGLVFNLFEKKILKCIRMNKLNKRIKSLK</sequence>
<comment type="caution">
    <text evidence="7">The sequence shown here is derived from an EMBL/GenBank/DDBJ whole genome shotgun (WGS) entry which is preliminary data.</text>
</comment>
<feature type="transmembrane region" description="Helical" evidence="5">
    <location>
        <begin position="94"/>
        <end position="114"/>
    </location>
</feature>
<evidence type="ECO:0000256" key="2">
    <source>
        <dbReference type="ARBA" id="ARBA00022692"/>
    </source>
</evidence>
<evidence type="ECO:0000256" key="3">
    <source>
        <dbReference type="ARBA" id="ARBA00022989"/>
    </source>
</evidence>
<evidence type="ECO:0000256" key="1">
    <source>
        <dbReference type="ARBA" id="ARBA00004141"/>
    </source>
</evidence>
<dbReference type="InterPro" id="IPR037185">
    <property type="entry name" value="EmrE-like"/>
</dbReference>
<dbReference type="Pfam" id="PF00892">
    <property type="entry name" value="EamA"/>
    <property type="match status" value="2"/>
</dbReference>
<name>A0A4R7EWC6_9FLAO</name>
<dbReference type="PANTHER" id="PTHR32322">
    <property type="entry name" value="INNER MEMBRANE TRANSPORTER"/>
    <property type="match status" value="1"/>
</dbReference>
<dbReference type="AlphaFoldDB" id="A0A4R7EWC6"/>
<dbReference type="InterPro" id="IPR050638">
    <property type="entry name" value="AA-Vitamin_Transporters"/>
</dbReference>
<dbReference type="SUPFAM" id="SSF103481">
    <property type="entry name" value="Multidrug resistance efflux transporter EmrE"/>
    <property type="match status" value="2"/>
</dbReference>
<feature type="transmembrane region" description="Helical" evidence="5">
    <location>
        <begin position="269"/>
        <end position="287"/>
    </location>
</feature>
<feature type="transmembrane region" description="Helical" evidence="5">
    <location>
        <begin position="146"/>
        <end position="165"/>
    </location>
</feature>
<organism evidence="7 8">
    <name type="scientific">Myroides indicus</name>
    <dbReference type="NCBI Taxonomy" id="1323422"/>
    <lineage>
        <taxon>Bacteria</taxon>
        <taxon>Pseudomonadati</taxon>
        <taxon>Bacteroidota</taxon>
        <taxon>Flavobacteriia</taxon>
        <taxon>Flavobacteriales</taxon>
        <taxon>Flavobacteriaceae</taxon>
        <taxon>Myroides</taxon>
    </lineage>
</organism>
<feature type="transmembrane region" description="Helical" evidence="5">
    <location>
        <begin position="12"/>
        <end position="32"/>
    </location>
</feature>
<evidence type="ECO:0000259" key="6">
    <source>
        <dbReference type="Pfam" id="PF00892"/>
    </source>
</evidence>
<keyword evidence="4 5" id="KW-0472">Membrane</keyword>
<gene>
    <name evidence="7" type="ORF">C8P70_12335</name>
</gene>
<feature type="transmembrane region" description="Helical" evidence="5">
    <location>
        <begin position="38"/>
        <end position="57"/>
    </location>
</feature>
<feature type="domain" description="EamA" evidence="6">
    <location>
        <begin position="147"/>
        <end position="286"/>
    </location>
</feature>
<accession>A0A4R7EWC6</accession>
<keyword evidence="2 5" id="KW-0812">Transmembrane</keyword>
<evidence type="ECO:0000313" key="7">
    <source>
        <dbReference type="EMBL" id="TDS55264.1"/>
    </source>
</evidence>
<evidence type="ECO:0000256" key="5">
    <source>
        <dbReference type="SAM" id="Phobius"/>
    </source>
</evidence>
<dbReference type="PANTHER" id="PTHR32322:SF9">
    <property type="entry name" value="AMINO-ACID METABOLITE EFFLUX PUMP-RELATED"/>
    <property type="match status" value="1"/>
</dbReference>
<evidence type="ECO:0000256" key="4">
    <source>
        <dbReference type="ARBA" id="ARBA00023136"/>
    </source>
</evidence>
<evidence type="ECO:0000313" key="8">
    <source>
        <dbReference type="Proteomes" id="UP000295215"/>
    </source>
</evidence>
<feature type="transmembrane region" description="Helical" evidence="5">
    <location>
        <begin position="121"/>
        <end position="140"/>
    </location>
</feature>
<dbReference type="Proteomes" id="UP000295215">
    <property type="component" value="Unassembled WGS sequence"/>
</dbReference>
<keyword evidence="3 5" id="KW-1133">Transmembrane helix</keyword>
<comment type="subcellular location">
    <subcellularLocation>
        <location evidence="1">Membrane</location>
        <topology evidence="1">Multi-pass membrane protein</topology>
    </subcellularLocation>
</comment>
<feature type="transmembrane region" description="Helical" evidence="5">
    <location>
        <begin position="177"/>
        <end position="196"/>
    </location>
</feature>
<dbReference type="InterPro" id="IPR000620">
    <property type="entry name" value="EamA_dom"/>
</dbReference>
<dbReference type="RefSeq" id="WP_133713225.1">
    <property type="nucleotide sequence ID" value="NZ_SOAG01000023.1"/>
</dbReference>
<feature type="transmembrane region" description="Helical" evidence="5">
    <location>
        <begin position="208"/>
        <end position="232"/>
    </location>
</feature>
<reference evidence="7 8" key="1">
    <citation type="submission" date="2019-03" db="EMBL/GenBank/DDBJ databases">
        <title>Genomic Encyclopedia of Archaeal and Bacterial Type Strains, Phase II (KMG-II): from individual species to whole genera.</title>
        <authorList>
            <person name="Goeker M."/>
        </authorList>
    </citation>
    <scope>NUCLEOTIDE SEQUENCE [LARGE SCALE GENOMIC DNA]</scope>
    <source>
        <strain evidence="7 8">DSM 28213</strain>
    </source>
</reference>
<feature type="domain" description="EamA" evidence="6">
    <location>
        <begin position="12"/>
        <end position="136"/>
    </location>
</feature>
<feature type="transmembrane region" description="Helical" evidence="5">
    <location>
        <begin position="64"/>
        <end position="88"/>
    </location>
</feature>
<feature type="transmembrane region" description="Helical" evidence="5">
    <location>
        <begin position="244"/>
        <end position="263"/>
    </location>
</feature>
<proteinExistence type="predicted"/>
<dbReference type="OrthoDB" id="9812547at2"/>
<protein>
    <submittedName>
        <fullName evidence="7">O-acetylserine/cysteine efflux transporter</fullName>
    </submittedName>
</protein>